<dbReference type="EMBL" id="QEIN01000098">
    <property type="protein sequence ID" value="RCV58308.1"/>
    <property type="molecule type" value="Genomic_DNA"/>
</dbReference>
<dbReference type="Pfam" id="PF14016">
    <property type="entry name" value="DUF4232"/>
    <property type="match status" value="1"/>
</dbReference>
<comment type="caution">
    <text evidence="3">The sequence shown here is derived from an EMBL/GenBank/DDBJ whole genome shotgun (WGS) entry which is preliminary data.</text>
</comment>
<keyword evidence="1" id="KW-0732">Signal</keyword>
<dbReference type="InterPro" id="IPR025326">
    <property type="entry name" value="DUF4232"/>
</dbReference>
<feature type="signal peptide" evidence="1">
    <location>
        <begin position="1"/>
        <end position="35"/>
    </location>
</feature>
<evidence type="ECO:0000313" key="4">
    <source>
        <dbReference type="Proteomes" id="UP000253318"/>
    </source>
</evidence>
<keyword evidence="4" id="KW-1185">Reference proteome</keyword>
<dbReference type="OrthoDB" id="3429585at2"/>
<accession>A0A368T807</accession>
<reference evidence="3 4" key="1">
    <citation type="submission" date="2018-04" db="EMBL/GenBank/DDBJ databases">
        <title>Novel actinobacteria from marine sediment.</title>
        <authorList>
            <person name="Ng Z.Y."/>
            <person name="Tan G.Y.A."/>
        </authorList>
    </citation>
    <scope>NUCLEOTIDE SEQUENCE [LARGE SCALE GENOMIC DNA]</scope>
    <source>
        <strain evidence="3 4">TPS81</strain>
    </source>
</reference>
<evidence type="ECO:0000259" key="2">
    <source>
        <dbReference type="Pfam" id="PF14016"/>
    </source>
</evidence>
<dbReference type="Proteomes" id="UP000253318">
    <property type="component" value="Unassembled WGS sequence"/>
</dbReference>
<feature type="chain" id="PRO_5016834407" description="DUF4232 domain-containing protein" evidence="1">
    <location>
        <begin position="36"/>
        <end position="194"/>
    </location>
</feature>
<sequence length="194" mass="20087">MSEMSKSTGIRAAQALAVGAVAASALAMGAPAALADSTSEFGTMSVADCTAADLEVTEQSRQGAAGTVYVDLLIEKLPPRTPYSDEACVMYGELAQVYWGDSEGHRIGASAEQDSVTTGPFALFPGDQAVVTIARPNPENYDPVECQPTEVAGAHLFFLNDEGAQYVPTDGRDRVCANPELGASRVSAITPVGA</sequence>
<proteinExistence type="predicted"/>
<protein>
    <recommendedName>
        <fullName evidence="2">DUF4232 domain-containing protein</fullName>
    </recommendedName>
</protein>
<organism evidence="3 4">
    <name type="scientific">Marinitenerispora sediminis</name>
    <dbReference type="NCBI Taxonomy" id="1931232"/>
    <lineage>
        <taxon>Bacteria</taxon>
        <taxon>Bacillati</taxon>
        <taxon>Actinomycetota</taxon>
        <taxon>Actinomycetes</taxon>
        <taxon>Streptosporangiales</taxon>
        <taxon>Nocardiopsidaceae</taxon>
        <taxon>Marinitenerispora</taxon>
    </lineage>
</organism>
<gene>
    <name evidence="3" type="ORF">DEF24_13910</name>
</gene>
<name>A0A368T807_9ACTN</name>
<evidence type="ECO:0000313" key="3">
    <source>
        <dbReference type="EMBL" id="RCV58308.1"/>
    </source>
</evidence>
<dbReference type="AlphaFoldDB" id="A0A368T807"/>
<feature type="domain" description="DUF4232" evidence="2">
    <location>
        <begin position="49"/>
        <end position="178"/>
    </location>
</feature>
<evidence type="ECO:0000256" key="1">
    <source>
        <dbReference type="SAM" id="SignalP"/>
    </source>
</evidence>